<organism evidence="1">
    <name type="scientific">Rhizophora mucronata</name>
    <name type="common">Asiatic mangrove</name>
    <dbReference type="NCBI Taxonomy" id="61149"/>
    <lineage>
        <taxon>Eukaryota</taxon>
        <taxon>Viridiplantae</taxon>
        <taxon>Streptophyta</taxon>
        <taxon>Embryophyta</taxon>
        <taxon>Tracheophyta</taxon>
        <taxon>Spermatophyta</taxon>
        <taxon>Magnoliopsida</taxon>
        <taxon>eudicotyledons</taxon>
        <taxon>Gunneridae</taxon>
        <taxon>Pentapetalae</taxon>
        <taxon>rosids</taxon>
        <taxon>fabids</taxon>
        <taxon>Malpighiales</taxon>
        <taxon>Rhizophoraceae</taxon>
        <taxon>Rhizophora</taxon>
    </lineage>
</organism>
<reference evidence="1" key="1">
    <citation type="submission" date="2018-02" db="EMBL/GenBank/DDBJ databases">
        <title>Rhizophora mucronata_Transcriptome.</title>
        <authorList>
            <person name="Meera S.P."/>
            <person name="Sreeshan A."/>
            <person name="Augustine A."/>
        </authorList>
    </citation>
    <scope>NUCLEOTIDE SEQUENCE</scope>
    <source>
        <tissue evidence="1">Leaf</tissue>
    </source>
</reference>
<proteinExistence type="predicted"/>
<evidence type="ECO:0000313" key="1">
    <source>
        <dbReference type="EMBL" id="MBX68664.1"/>
    </source>
</evidence>
<protein>
    <submittedName>
        <fullName evidence="1">Uncharacterized protein</fullName>
    </submittedName>
</protein>
<dbReference type="AlphaFoldDB" id="A0A2P2QP47"/>
<sequence>MHSITSYDPQTYASIPLTRPRICMQIRRKLENLGAPVISFKMIKMMKKLSIT</sequence>
<dbReference type="EMBL" id="GGEC01088180">
    <property type="protein sequence ID" value="MBX68664.1"/>
    <property type="molecule type" value="Transcribed_RNA"/>
</dbReference>
<accession>A0A2P2QP47</accession>
<name>A0A2P2QP47_RHIMU</name>